<comment type="caution">
    <text evidence="1">The sequence shown here is derived from an EMBL/GenBank/DDBJ whole genome shotgun (WGS) entry which is preliminary data.</text>
</comment>
<reference evidence="1 2" key="1">
    <citation type="journal article" date="2019" name="Int. J. Syst. Evol. Microbiol.">
        <title>The Global Catalogue of Microorganisms (GCM) 10K type strain sequencing project: providing services to taxonomists for standard genome sequencing and annotation.</title>
        <authorList>
            <consortium name="The Broad Institute Genomics Platform"/>
            <consortium name="The Broad Institute Genome Sequencing Center for Infectious Disease"/>
            <person name="Wu L."/>
            <person name="Ma J."/>
        </authorList>
    </citation>
    <scope>NUCLEOTIDE SEQUENCE [LARGE SCALE GENOMIC DNA]</scope>
    <source>
        <strain evidence="1 2">JCM 15134</strain>
    </source>
</reference>
<dbReference type="EMBL" id="BAAAET010000004">
    <property type="protein sequence ID" value="GAA0699423.1"/>
    <property type="molecule type" value="Genomic_DNA"/>
</dbReference>
<evidence type="ECO:0000313" key="2">
    <source>
        <dbReference type="Proteomes" id="UP001499915"/>
    </source>
</evidence>
<organism evidence="1 2">
    <name type="scientific">Marinobacterium maritimum</name>
    <dbReference type="NCBI Taxonomy" id="500162"/>
    <lineage>
        <taxon>Bacteria</taxon>
        <taxon>Pseudomonadati</taxon>
        <taxon>Pseudomonadota</taxon>
        <taxon>Gammaproteobacteria</taxon>
        <taxon>Oceanospirillales</taxon>
        <taxon>Oceanospirillaceae</taxon>
        <taxon>Marinobacterium</taxon>
    </lineage>
</organism>
<gene>
    <name evidence="1" type="ORF">GCM10009104_30250</name>
</gene>
<accession>A0ABN1I9I4</accession>
<proteinExistence type="predicted"/>
<evidence type="ECO:0000313" key="1">
    <source>
        <dbReference type="EMBL" id="GAA0699423.1"/>
    </source>
</evidence>
<sequence>MVGDQCEAVVVAQSHPAAAGAQVASAEYGQVWPDAQWLGRALVKFVTVGHQYQRPVGVSVEGKYG</sequence>
<dbReference type="Proteomes" id="UP001499915">
    <property type="component" value="Unassembled WGS sequence"/>
</dbReference>
<protein>
    <submittedName>
        <fullName evidence="1">Uncharacterized protein</fullName>
    </submittedName>
</protein>
<keyword evidence="2" id="KW-1185">Reference proteome</keyword>
<name>A0ABN1I9I4_9GAMM</name>